<dbReference type="REBASE" id="169890">
    <property type="entry name" value="Fnu7757BORF570P"/>
</dbReference>
<accession>A0A133P612</accession>
<reference evidence="3" key="1">
    <citation type="submission" date="2016-01" db="EMBL/GenBank/DDBJ databases">
        <authorList>
            <person name="Mitreva M."/>
            <person name="Pepin K.H."/>
            <person name="Mihindukulasuriya K.A."/>
            <person name="Fulton R."/>
            <person name="Fronick C."/>
            <person name="O'Laughlin M."/>
            <person name="Miner T."/>
            <person name="Herter B."/>
            <person name="Rosa B.A."/>
            <person name="Cordes M."/>
            <person name="Tomlinson C."/>
            <person name="Wollam A."/>
            <person name="Palsikar V.B."/>
            <person name="Mardis E.R."/>
            <person name="Wilson R.K."/>
        </authorList>
    </citation>
    <scope>NUCLEOTIDE SEQUENCE [LARGE SCALE GENOMIC DNA]</scope>
    <source>
        <strain evidence="3">MJR7757B</strain>
    </source>
</reference>
<dbReference type="RefSeq" id="WP_060798112.1">
    <property type="nucleotide sequence ID" value="NZ_KQ956653.1"/>
</dbReference>
<comment type="caution">
    <text evidence="2">The sequence shown here is derived from an EMBL/GenBank/DDBJ whole genome shotgun (WGS) entry which is preliminary data.</text>
</comment>
<dbReference type="EMBL" id="LRPY01000058">
    <property type="protein sequence ID" value="KXA23973.1"/>
    <property type="molecule type" value="Genomic_DNA"/>
</dbReference>
<sequence length="950" mass="111158">MFYKIIQNKVDKWYQSDECKIKNIINYIINQGNLRDAQIEAIKLYLFFKIYCKNKSLVELFCKGYFLENMDLDDLVSKNLGTFLKENSAARQLYELTLTDKNYDSLKKIIEKNYKEINFEEVFNSFFNNISYTNYIYSLPMGAGKTYLMSAFIYLDLYFALNEPNNKSFAHNFIILVPSGLKSSIMPSLKKIKDFDVSWIFPEPIASTLKSKLKFEILDAIKTENKSNKIKNPNVAKIAAYQPYEDILGVVFLTNAEKVILNKIEKNNMLKLIQIDNETRAANELRETIGKIPNKAIFIDEVHHTASEDIKLNKVIKEWYNKGNINEVVGFSGTPYYDKAETFEIKSKFTKENIITIKSTDMTNTVYHYPLTNGINNFLKKPKIYSSSDNNPLNIVKEGLIKFFEKYENTYYKGIVSKVAIYCGNIENLEENIYPFVSEFVAKKGLNPNEVILKYHGGNKKYSLPKENELEFLSLNTALSKKRIILLVGIGKEGWDCSSLTGVILSQKGDCPTKMVLQTACRCLRQVIKGEKETAIIYLNKENEKLLSSQLNKTQNATLQDFQNGTKTEDTINRYSRMKYLNIPNIEYYKLNIKYTEEIEEKMDTEKNLQNLLLSKQIKEDIIIKEINLKGEVIERNINSIIYGEKVNYTSWLLNISKESFGFITLKKLREYDKDLREIYKKITIDENILNNIYNHSLINKLIREAFYNKRSLNILREEIPENASILSITELPAIKCEDKNLQYPSDILTEKILDKDKGNKDINLDELSKEELLKLLKTPEYLKYLSDEDVKELRAKDKTFHYIPYVFTQSSFEKEILEKILSMGNFISDNLEVYYNGDRNIAPFRIECYKKEKERIKKIGLYTPDFLIIKREKNMINKVLIVKTKGKGFSTQQEFLDRRNYVENDFIKFNNKKYGYSKFDYLYIEDTLKDNDIIEKLNEKIKNFFKEEK</sequence>
<organism evidence="2 3">
    <name type="scientific">Fusobacterium nucleatum</name>
    <dbReference type="NCBI Taxonomy" id="851"/>
    <lineage>
        <taxon>Bacteria</taxon>
        <taxon>Fusobacteriati</taxon>
        <taxon>Fusobacteriota</taxon>
        <taxon>Fusobacteriia</taxon>
        <taxon>Fusobacteriales</taxon>
        <taxon>Fusobacteriaceae</taxon>
        <taxon>Fusobacterium</taxon>
    </lineage>
</organism>
<evidence type="ECO:0000313" key="3">
    <source>
        <dbReference type="Proteomes" id="UP000070401"/>
    </source>
</evidence>
<dbReference type="InterPro" id="IPR006935">
    <property type="entry name" value="Helicase/UvrB_N"/>
</dbReference>
<dbReference type="Proteomes" id="UP000070401">
    <property type="component" value="Unassembled WGS sequence"/>
</dbReference>
<gene>
    <name evidence="2" type="ORF">HMPREF3221_00571</name>
</gene>
<dbReference type="GO" id="GO:0016787">
    <property type="term" value="F:hydrolase activity"/>
    <property type="evidence" value="ECO:0007669"/>
    <property type="project" value="InterPro"/>
</dbReference>
<dbReference type="InterPro" id="IPR027417">
    <property type="entry name" value="P-loop_NTPase"/>
</dbReference>
<dbReference type="GO" id="GO:0005524">
    <property type="term" value="F:ATP binding"/>
    <property type="evidence" value="ECO:0007669"/>
    <property type="project" value="InterPro"/>
</dbReference>
<name>A0A133P612_FUSNU</name>
<proteinExistence type="predicted"/>
<evidence type="ECO:0000313" key="2">
    <source>
        <dbReference type="EMBL" id="KXA23973.1"/>
    </source>
</evidence>
<dbReference type="Pfam" id="PF04851">
    <property type="entry name" value="ResIII"/>
    <property type="match status" value="1"/>
</dbReference>
<feature type="domain" description="Helicase/UvrB N-terminal" evidence="1">
    <location>
        <begin position="132"/>
        <end position="335"/>
    </location>
</feature>
<dbReference type="AlphaFoldDB" id="A0A133P612"/>
<keyword evidence="3" id="KW-1185">Reference proteome</keyword>
<dbReference type="PATRIC" id="fig|851.8.peg.576"/>
<dbReference type="Gene3D" id="3.40.50.300">
    <property type="entry name" value="P-loop containing nucleotide triphosphate hydrolases"/>
    <property type="match status" value="1"/>
</dbReference>
<protein>
    <recommendedName>
        <fullName evidence="1">Helicase/UvrB N-terminal domain-containing protein</fullName>
    </recommendedName>
</protein>
<dbReference type="GO" id="GO:0003677">
    <property type="term" value="F:DNA binding"/>
    <property type="evidence" value="ECO:0007669"/>
    <property type="project" value="InterPro"/>
</dbReference>
<dbReference type="SUPFAM" id="SSF52540">
    <property type="entry name" value="P-loop containing nucleoside triphosphate hydrolases"/>
    <property type="match status" value="1"/>
</dbReference>
<evidence type="ECO:0000259" key="1">
    <source>
        <dbReference type="Pfam" id="PF04851"/>
    </source>
</evidence>